<accession>J0X489</accession>
<dbReference type="InterPro" id="IPR050109">
    <property type="entry name" value="HTH-type_TetR-like_transc_reg"/>
</dbReference>
<proteinExistence type="predicted"/>
<evidence type="ECO:0000313" key="7">
    <source>
        <dbReference type="Proteomes" id="UP000002941"/>
    </source>
</evidence>
<dbReference type="RefSeq" id="WP_008731863.1">
    <property type="nucleotide sequence ID" value="NZ_AKFT01000125.1"/>
</dbReference>
<evidence type="ECO:0000256" key="3">
    <source>
        <dbReference type="ARBA" id="ARBA00023163"/>
    </source>
</evidence>
<sequence length="191" mass="21487">MSDRVARRRAQTRERIFIEAMRLFAERGFDRVTVADITEAADVGKGTFFTHFPSKRDVFRYLGEQVSEVMADAAAKEGTAEERLHRVMQAAGQWLEAHPEPARQMAKARAFTLSDLGSPNQQRLQRALAEILAEGQKHREMREVPIADAVMALQCNYFACVLMWAADPGGRPLTDRLRASLDIVLNGLTRT</sequence>
<dbReference type="PANTHER" id="PTHR30055:SF238">
    <property type="entry name" value="MYCOFACTOCIN BIOSYNTHESIS TRANSCRIPTIONAL REGULATOR MFTR-RELATED"/>
    <property type="match status" value="1"/>
</dbReference>
<evidence type="ECO:0000256" key="2">
    <source>
        <dbReference type="ARBA" id="ARBA00023125"/>
    </source>
</evidence>
<evidence type="ECO:0000256" key="1">
    <source>
        <dbReference type="ARBA" id="ARBA00023015"/>
    </source>
</evidence>
<dbReference type="PRINTS" id="PR00455">
    <property type="entry name" value="HTHTETR"/>
</dbReference>
<keyword evidence="1" id="KW-0805">Transcription regulation</keyword>
<evidence type="ECO:0000259" key="5">
    <source>
        <dbReference type="PROSITE" id="PS50977"/>
    </source>
</evidence>
<dbReference type="SUPFAM" id="SSF46689">
    <property type="entry name" value="Homeodomain-like"/>
    <property type="match status" value="1"/>
</dbReference>
<evidence type="ECO:0000256" key="4">
    <source>
        <dbReference type="PROSITE-ProRule" id="PRU00335"/>
    </source>
</evidence>
<feature type="domain" description="HTH tetR-type" evidence="5">
    <location>
        <begin position="10"/>
        <end position="70"/>
    </location>
</feature>
<dbReference type="Proteomes" id="UP000002941">
    <property type="component" value="Unassembled WGS sequence"/>
</dbReference>
<feature type="DNA-binding region" description="H-T-H motif" evidence="4">
    <location>
        <begin position="33"/>
        <end position="52"/>
    </location>
</feature>
<keyword evidence="3" id="KW-0804">Transcription</keyword>
<dbReference type="Gene3D" id="1.10.357.10">
    <property type="entry name" value="Tetracycline Repressor, domain 2"/>
    <property type="match status" value="1"/>
</dbReference>
<reference evidence="6 7" key="1">
    <citation type="submission" date="2012-05" db="EMBL/GenBank/DDBJ databases">
        <authorList>
            <person name="Harkins D.M."/>
            <person name="Madupu R."/>
            <person name="Durkin A.S."/>
            <person name="Torralba M."/>
            <person name="Methe B."/>
            <person name="Sutton G.G."/>
            <person name="Nelson K.E."/>
        </authorList>
    </citation>
    <scope>NUCLEOTIDE SEQUENCE [LARGE SCALE GENOMIC DNA]</scope>
    <source>
        <strain evidence="6 7">F0489</strain>
    </source>
</reference>
<organism evidence="6 7">
    <name type="scientific">Actinomyces massiliensis F0489</name>
    <dbReference type="NCBI Taxonomy" id="1125718"/>
    <lineage>
        <taxon>Bacteria</taxon>
        <taxon>Bacillati</taxon>
        <taxon>Actinomycetota</taxon>
        <taxon>Actinomycetes</taxon>
        <taxon>Actinomycetales</taxon>
        <taxon>Actinomycetaceae</taxon>
        <taxon>Actinomyces</taxon>
    </lineage>
</organism>
<keyword evidence="7" id="KW-1185">Reference proteome</keyword>
<dbReference type="InterPro" id="IPR001647">
    <property type="entry name" value="HTH_TetR"/>
</dbReference>
<dbReference type="eggNOG" id="COG1309">
    <property type="taxonomic scope" value="Bacteria"/>
</dbReference>
<dbReference type="OrthoDB" id="3211155at2"/>
<dbReference type="PROSITE" id="PS01081">
    <property type="entry name" value="HTH_TETR_1"/>
    <property type="match status" value="1"/>
</dbReference>
<dbReference type="InterPro" id="IPR009057">
    <property type="entry name" value="Homeodomain-like_sf"/>
</dbReference>
<name>J0X489_9ACTO</name>
<dbReference type="Pfam" id="PF00440">
    <property type="entry name" value="TetR_N"/>
    <property type="match status" value="1"/>
</dbReference>
<dbReference type="PROSITE" id="PS50977">
    <property type="entry name" value="HTH_TETR_2"/>
    <property type="match status" value="1"/>
</dbReference>
<dbReference type="InterPro" id="IPR036271">
    <property type="entry name" value="Tet_transcr_reg_TetR-rel_C_sf"/>
</dbReference>
<dbReference type="EMBL" id="AKFT01000125">
    <property type="protein sequence ID" value="EJF43446.1"/>
    <property type="molecule type" value="Genomic_DNA"/>
</dbReference>
<dbReference type="InterPro" id="IPR023772">
    <property type="entry name" value="DNA-bd_HTH_TetR-type_CS"/>
</dbReference>
<comment type="caution">
    <text evidence="6">The sequence shown here is derived from an EMBL/GenBank/DDBJ whole genome shotgun (WGS) entry which is preliminary data.</text>
</comment>
<dbReference type="GO" id="GO:0000976">
    <property type="term" value="F:transcription cis-regulatory region binding"/>
    <property type="evidence" value="ECO:0007669"/>
    <property type="project" value="TreeGrafter"/>
</dbReference>
<keyword evidence="2 4" id="KW-0238">DNA-binding</keyword>
<evidence type="ECO:0000313" key="6">
    <source>
        <dbReference type="EMBL" id="EJF43446.1"/>
    </source>
</evidence>
<dbReference type="PATRIC" id="fig|1125718.3.peg.1654"/>
<dbReference type="AlphaFoldDB" id="J0X489"/>
<dbReference type="GO" id="GO:0003700">
    <property type="term" value="F:DNA-binding transcription factor activity"/>
    <property type="evidence" value="ECO:0007669"/>
    <property type="project" value="TreeGrafter"/>
</dbReference>
<dbReference type="SUPFAM" id="SSF48498">
    <property type="entry name" value="Tetracyclin repressor-like, C-terminal domain"/>
    <property type="match status" value="1"/>
</dbReference>
<dbReference type="PANTHER" id="PTHR30055">
    <property type="entry name" value="HTH-TYPE TRANSCRIPTIONAL REGULATOR RUTR"/>
    <property type="match status" value="1"/>
</dbReference>
<gene>
    <name evidence="6" type="ORF">HMPREF1318_2320</name>
</gene>
<protein>
    <submittedName>
        <fullName evidence="6">Transcriptional regulator, TetR family</fullName>
    </submittedName>
</protein>